<sequence length="76" mass="8598">ECGPVRGGALCHVLTLMCASCTGRNNGRKIIRDPYFSASRPLIYALLLCWEEVSSLLTCKLLEERERETKGQQQRK</sequence>
<feature type="non-terminal residue" evidence="1">
    <location>
        <position position="76"/>
    </location>
</feature>
<name>A0AAD1SX17_PELCU</name>
<feature type="non-terminal residue" evidence="1">
    <location>
        <position position="1"/>
    </location>
</feature>
<proteinExistence type="predicted"/>
<gene>
    <name evidence="1" type="ORF">PECUL_23A052351</name>
</gene>
<reference evidence="1" key="1">
    <citation type="submission" date="2022-03" db="EMBL/GenBank/DDBJ databases">
        <authorList>
            <person name="Alioto T."/>
            <person name="Alioto T."/>
            <person name="Gomez Garrido J."/>
        </authorList>
    </citation>
    <scope>NUCLEOTIDE SEQUENCE</scope>
</reference>
<accession>A0AAD1SX17</accession>
<dbReference type="Proteomes" id="UP001295444">
    <property type="component" value="Chromosome 08"/>
</dbReference>
<dbReference type="EMBL" id="OW240919">
    <property type="protein sequence ID" value="CAH2312034.1"/>
    <property type="molecule type" value="Genomic_DNA"/>
</dbReference>
<dbReference type="AlphaFoldDB" id="A0AAD1SX17"/>
<evidence type="ECO:0000313" key="2">
    <source>
        <dbReference type="Proteomes" id="UP001295444"/>
    </source>
</evidence>
<organism evidence="1 2">
    <name type="scientific">Pelobates cultripes</name>
    <name type="common">Western spadefoot toad</name>
    <dbReference type="NCBI Taxonomy" id="61616"/>
    <lineage>
        <taxon>Eukaryota</taxon>
        <taxon>Metazoa</taxon>
        <taxon>Chordata</taxon>
        <taxon>Craniata</taxon>
        <taxon>Vertebrata</taxon>
        <taxon>Euteleostomi</taxon>
        <taxon>Amphibia</taxon>
        <taxon>Batrachia</taxon>
        <taxon>Anura</taxon>
        <taxon>Pelobatoidea</taxon>
        <taxon>Pelobatidae</taxon>
        <taxon>Pelobates</taxon>
    </lineage>
</organism>
<keyword evidence="2" id="KW-1185">Reference proteome</keyword>
<evidence type="ECO:0000313" key="1">
    <source>
        <dbReference type="EMBL" id="CAH2312034.1"/>
    </source>
</evidence>
<protein>
    <submittedName>
        <fullName evidence="1">Uncharacterized protein</fullName>
    </submittedName>
</protein>